<dbReference type="CDD" id="cd08995">
    <property type="entry name" value="GH32_EcAec43-like"/>
    <property type="match status" value="1"/>
</dbReference>
<keyword evidence="3 5" id="KW-0378">Hydrolase</keyword>
<dbReference type="InterPro" id="IPR051214">
    <property type="entry name" value="GH32_Enzymes"/>
</dbReference>
<sequence>MKRIHPNRCRRAALTVLLSVFSAVTLPASAPRSPQQTANTKPTLHFRPQDAKAGDVIPFYWKGDYHLFYLKGPDWAHVVSRDLLRWQELPNALIKGSDPLGPDWESIWTGSVVEHGGTFYLFYTGKNSNDPLGDQKVMQARSVDLIHWTKHPEYTFYADGKIYWNKTINGAIDDKQIYHHQAFRDPHVVWNGRENRWWLALHAMLADGSAPNVGLYTSRDLTHWTPHAPLVVYPASVSGDCPDLFELNGLWNVNCADYHYMQVRDTGAIDPPVQPYDCGDLRVAKTMSDGKRRILIGWIGDYKNDSDAGEYEWGGTLSMPRELYADAAGQLYQRPVREVVRLFDRTALREKRVGLNTRYDLPENYMLTATLFPQSGFGQATLRFRESADRTEGYSLTVDFQTGEIGIGSRYRTFQRKCGIDPYAPLKIRLFVDGTIAECFVNDAYCFTMRIYDSLGTGVSFRSTAPGLTVKDLVVRVCE</sequence>
<organism evidence="9 10">
    <name type="scientific">Alistipes hominis</name>
    <dbReference type="NCBI Taxonomy" id="2763015"/>
    <lineage>
        <taxon>Bacteria</taxon>
        <taxon>Pseudomonadati</taxon>
        <taxon>Bacteroidota</taxon>
        <taxon>Bacteroidia</taxon>
        <taxon>Bacteroidales</taxon>
        <taxon>Rikenellaceae</taxon>
        <taxon>Alistipes</taxon>
    </lineage>
</organism>
<evidence type="ECO:0000313" key="9">
    <source>
        <dbReference type="EMBL" id="MBC5617645.1"/>
    </source>
</evidence>
<feature type="domain" description="Glycosyl hydrolase family 32 N-terminal" evidence="7">
    <location>
        <begin position="58"/>
        <end position="335"/>
    </location>
</feature>
<dbReference type="InterPro" id="IPR013148">
    <property type="entry name" value="Glyco_hydro_32_N"/>
</dbReference>
<evidence type="ECO:0000256" key="1">
    <source>
        <dbReference type="ARBA" id="ARBA00009902"/>
    </source>
</evidence>
<dbReference type="SUPFAM" id="SSF75005">
    <property type="entry name" value="Arabinanase/levansucrase/invertase"/>
    <property type="match status" value="1"/>
</dbReference>
<dbReference type="InterPro" id="IPR013189">
    <property type="entry name" value="Glyco_hydro_32_C"/>
</dbReference>
<dbReference type="EMBL" id="JACOOK010000007">
    <property type="protein sequence ID" value="MBC5617645.1"/>
    <property type="molecule type" value="Genomic_DNA"/>
</dbReference>
<dbReference type="PANTHER" id="PTHR43101">
    <property type="entry name" value="BETA-FRUCTOSIDASE"/>
    <property type="match status" value="1"/>
</dbReference>
<dbReference type="Pfam" id="PF08244">
    <property type="entry name" value="Glyco_hydro_32C"/>
    <property type="match status" value="1"/>
</dbReference>
<feature type="domain" description="Glycosyl hydrolase family 32 C-terminal" evidence="8">
    <location>
        <begin position="369"/>
        <end position="473"/>
    </location>
</feature>
<keyword evidence="6" id="KW-0732">Signal</keyword>
<dbReference type="SUPFAM" id="SSF49899">
    <property type="entry name" value="Concanavalin A-like lectins/glucanases"/>
    <property type="match status" value="1"/>
</dbReference>
<dbReference type="SMART" id="SM00640">
    <property type="entry name" value="Glyco_32"/>
    <property type="match status" value="1"/>
</dbReference>
<dbReference type="InterPro" id="IPR023296">
    <property type="entry name" value="Glyco_hydro_beta-prop_sf"/>
</dbReference>
<evidence type="ECO:0000256" key="2">
    <source>
        <dbReference type="ARBA" id="ARBA00012758"/>
    </source>
</evidence>
<comment type="similarity">
    <text evidence="1 5">Belongs to the glycosyl hydrolase 32 family.</text>
</comment>
<keyword evidence="10" id="KW-1185">Reference proteome</keyword>
<evidence type="ECO:0000256" key="6">
    <source>
        <dbReference type="SAM" id="SignalP"/>
    </source>
</evidence>
<evidence type="ECO:0000259" key="7">
    <source>
        <dbReference type="Pfam" id="PF00251"/>
    </source>
</evidence>
<reference evidence="9 10" key="1">
    <citation type="submission" date="2020-08" db="EMBL/GenBank/DDBJ databases">
        <title>Genome public.</title>
        <authorList>
            <person name="Liu C."/>
            <person name="Sun Q."/>
        </authorList>
    </citation>
    <scope>NUCLEOTIDE SEQUENCE [LARGE SCALE GENOMIC DNA]</scope>
    <source>
        <strain evidence="9 10">New-7</strain>
    </source>
</reference>
<dbReference type="InterPro" id="IPR001362">
    <property type="entry name" value="Glyco_hydro_32"/>
</dbReference>
<dbReference type="Pfam" id="PF00251">
    <property type="entry name" value="Glyco_hydro_32N"/>
    <property type="match status" value="1"/>
</dbReference>
<comment type="caution">
    <text evidence="9">The sequence shown here is derived from an EMBL/GenBank/DDBJ whole genome shotgun (WGS) entry which is preliminary data.</text>
</comment>
<evidence type="ECO:0000256" key="5">
    <source>
        <dbReference type="RuleBase" id="RU362110"/>
    </source>
</evidence>
<evidence type="ECO:0000256" key="3">
    <source>
        <dbReference type="ARBA" id="ARBA00022801"/>
    </source>
</evidence>
<keyword evidence="4 5" id="KW-0326">Glycosidase</keyword>
<name>A0ABR7CPQ2_9BACT</name>
<dbReference type="Proteomes" id="UP000636891">
    <property type="component" value="Unassembled WGS sequence"/>
</dbReference>
<dbReference type="Gene3D" id="2.60.120.560">
    <property type="entry name" value="Exo-inulinase, domain 1"/>
    <property type="match status" value="1"/>
</dbReference>
<evidence type="ECO:0000259" key="8">
    <source>
        <dbReference type="Pfam" id="PF08244"/>
    </source>
</evidence>
<dbReference type="InterPro" id="IPR013320">
    <property type="entry name" value="ConA-like_dom_sf"/>
</dbReference>
<protein>
    <recommendedName>
        <fullName evidence="2">beta-fructofuranosidase</fullName>
        <ecNumber evidence="2">3.2.1.26</ecNumber>
    </recommendedName>
</protein>
<gene>
    <name evidence="9" type="ORF">H8S08_11560</name>
</gene>
<evidence type="ECO:0000313" key="10">
    <source>
        <dbReference type="Proteomes" id="UP000636891"/>
    </source>
</evidence>
<dbReference type="PANTHER" id="PTHR43101:SF1">
    <property type="entry name" value="BETA-FRUCTOSIDASE"/>
    <property type="match status" value="1"/>
</dbReference>
<dbReference type="EC" id="3.2.1.26" evidence="2"/>
<dbReference type="Gene3D" id="2.115.10.20">
    <property type="entry name" value="Glycosyl hydrolase domain, family 43"/>
    <property type="match status" value="1"/>
</dbReference>
<proteinExistence type="inferred from homology"/>
<accession>A0ABR7CPQ2</accession>
<dbReference type="RefSeq" id="WP_101571526.1">
    <property type="nucleotide sequence ID" value="NZ_JACOOK010000007.1"/>
</dbReference>
<feature type="chain" id="PRO_5046618790" description="beta-fructofuranosidase" evidence="6">
    <location>
        <begin position="31"/>
        <end position="479"/>
    </location>
</feature>
<evidence type="ECO:0000256" key="4">
    <source>
        <dbReference type="ARBA" id="ARBA00023295"/>
    </source>
</evidence>
<feature type="signal peptide" evidence="6">
    <location>
        <begin position="1"/>
        <end position="30"/>
    </location>
</feature>